<comment type="caution">
    <text evidence="1">The sequence shown here is derived from an EMBL/GenBank/DDBJ whole genome shotgun (WGS) entry which is preliminary data.</text>
</comment>
<dbReference type="RefSeq" id="WP_016549538.1">
    <property type="nucleotide sequence ID" value="NZ_AKWZ02000010.1"/>
</dbReference>
<dbReference type="Proteomes" id="UP000014540">
    <property type="component" value="Unassembled WGS sequence"/>
</dbReference>
<gene>
    <name evidence="1" type="ORF">LEP1GSC058_4160</name>
</gene>
<name>S3VY58_9LEPT</name>
<dbReference type="EMBL" id="AKWZ02000010">
    <property type="protein sequence ID" value="EPG73047.1"/>
    <property type="molecule type" value="Genomic_DNA"/>
</dbReference>
<evidence type="ECO:0008006" key="3">
    <source>
        <dbReference type="Google" id="ProtNLM"/>
    </source>
</evidence>
<sequence>MDFFIPLNEYHLHRNLEEFIHFYNHHRTHISIEKDTPISSPVLHKPRDGNCRLVATPILGGLYHTYSYKRVA</sequence>
<accession>S3VY58</accession>
<evidence type="ECO:0000313" key="1">
    <source>
        <dbReference type="EMBL" id="EPG73047.1"/>
    </source>
</evidence>
<evidence type="ECO:0000313" key="2">
    <source>
        <dbReference type="Proteomes" id="UP000014540"/>
    </source>
</evidence>
<reference evidence="1" key="1">
    <citation type="submission" date="2013-04" db="EMBL/GenBank/DDBJ databases">
        <authorList>
            <person name="Harkins D.M."/>
            <person name="Durkin A.S."/>
            <person name="Selengut J.D."/>
            <person name="Sanka R."/>
            <person name="DePew J."/>
            <person name="Purushe J."/>
            <person name="Ahmed A."/>
            <person name="van der Linden H."/>
            <person name="Goris M.G.A."/>
            <person name="Hartskeerl R.A."/>
            <person name="Vinetz J.M."/>
            <person name="Sutton G.G."/>
            <person name="Nelson W.C."/>
            <person name="Fouts D.E."/>
        </authorList>
    </citation>
    <scope>NUCLEOTIDE SEQUENCE [LARGE SCALE GENOMIC DNA]</scope>
    <source>
        <strain evidence="1">BUT 6</strain>
    </source>
</reference>
<proteinExistence type="predicted"/>
<protein>
    <recommendedName>
        <fullName evidence="3">Integrase core domain protein</fullName>
    </recommendedName>
</protein>
<keyword evidence="2" id="KW-1185">Reference proteome</keyword>
<dbReference type="AlphaFoldDB" id="S3VY58"/>
<organism evidence="1 2">
    <name type="scientific">Leptospira fainei serovar Hurstbridge str. BUT 6</name>
    <dbReference type="NCBI Taxonomy" id="1193011"/>
    <lineage>
        <taxon>Bacteria</taxon>
        <taxon>Pseudomonadati</taxon>
        <taxon>Spirochaetota</taxon>
        <taxon>Spirochaetia</taxon>
        <taxon>Leptospirales</taxon>
        <taxon>Leptospiraceae</taxon>
        <taxon>Leptospira</taxon>
    </lineage>
</organism>